<name>B3S747_TRIAD</name>
<dbReference type="Proteomes" id="UP000009022">
    <property type="component" value="Unassembled WGS sequence"/>
</dbReference>
<keyword evidence="3" id="KW-1185">Reference proteome</keyword>
<dbReference type="RefSeq" id="XP_002116017.1">
    <property type="nucleotide sequence ID" value="XM_002115981.1"/>
</dbReference>
<dbReference type="EMBL" id="DS985253">
    <property type="protein sequence ID" value="EDV21417.1"/>
    <property type="molecule type" value="Genomic_DNA"/>
</dbReference>
<proteinExistence type="predicted"/>
<gene>
    <name evidence="2" type="ORF">TRIADDRAFT_60038</name>
</gene>
<feature type="compositionally biased region" description="Basic and acidic residues" evidence="1">
    <location>
        <begin position="175"/>
        <end position="189"/>
    </location>
</feature>
<dbReference type="KEGG" id="tad:TRIADDRAFT_60038"/>
<dbReference type="CTD" id="6757324"/>
<accession>B3S747</accession>
<evidence type="ECO:0000313" key="2">
    <source>
        <dbReference type="EMBL" id="EDV21417.1"/>
    </source>
</evidence>
<protein>
    <submittedName>
        <fullName evidence="2">Uncharacterized protein</fullName>
    </submittedName>
</protein>
<evidence type="ECO:0000256" key="1">
    <source>
        <dbReference type="SAM" id="MobiDB-lite"/>
    </source>
</evidence>
<dbReference type="GeneID" id="6757324"/>
<evidence type="ECO:0000313" key="3">
    <source>
        <dbReference type="Proteomes" id="UP000009022"/>
    </source>
</evidence>
<reference evidence="2 3" key="1">
    <citation type="journal article" date="2008" name="Nature">
        <title>The Trichoplax genome and the nature of placozoans.</title>
        <authorList>
            <person name="Srivastava M."/>
            <person name="Begovic E."/>
            <person name="Chapman J."/>
            <person name="Putnam N.H."/>
            <person name="Hellsten U."/>
            <person name="Kawashima T."/>
            <person name="Kuo A."/>
            <person name="Mitros T."/>
            <person name="Salamov A."/>
            <person name="Carpenter M.L."/>
            <person name="Signorovitch A.Y."/>
            <person name="Moreno M.A."/>
            <person name="Kamm K."/>
            <person name="Grimwood J."/>
            <person name="Schmutz J."/>
            <person name="Shapiro H."/>
            <person name="Grigoriev I.V."/>
            <person name="Buss L.W."/>
            <person name="Schierwater B."/>
            <person name="Dellaporta S.L."/>
            <person name="Rokhsar D.S."/>
        </authorList>
    </citation>
    <scope>NUCLEOTIDE SEQUENCE [LARGE SCALE GENOMIC DNA]</scope>
    <source>
        <strain evidence="2 3">Grell-BS-1999</strain>
    </source>
</reference>
<sequence>MDNGYSHRITDLRKQLSTLTEQLDSSEKMPASKCKQLTLSLKEVISLAKELQDDINEDSRKAEDISKGLEFDMTSCEKRLKHLRAELDKANTGIEQKEELVQQKLATLEGTRTRAEEMHQGLEGIDEEENKLRDQCRSEKQNLDRAEIAVEGLNRSLQALQFRMDRIKSRRMTAEEKLGRYGDDTDGAKLSKRAPNDNDSESQQGNFEEAETSMNELIDKLAKIMRRWEELERRKKFLQLQIDRVQEITDNIKTKVSDIDAQL</sequence>
<dbReference type="SUPFAM" id="SSF57997">
    <property type="entry name" value="Tropomyosin"/>
    <property type="match status" value="1"/>
</dbReference>
<dbReference type="AlphaFoldDB" id="B3S747"/>
<feature type="region of interest" description="Disordered" evidence="1">
    <location>
        <begin position="175"/>
        <end position="212"/>
    </location>
</feature>
<organism evidence="2 3">
    <name type="scientific">Trichoplax adhaerens</name>
    <name type="common">Trichoplax reptans</name>
    <dbReference type="NCBI Taxonomy" id="10228"/>
    <lineage>
        <taxon>Eukaryota</taxon>
        <taxon>Metazoa</taxon>
        <taxon>Placozoa</taxon>
        <taxon>Uniplacotomia</taxon>
        <taxon>Trichoplacea</taxon>
        <taxon>Trichoplacidae</taxon>
        <taxon>Trichoplax</taxon>
    </lineage>
</organism>
<dbReference type="HOGENOM" id="CLU_1058955_0_0_1"/>
<dbReference type="InParanoid" id="B3S747"/>